<evidence type="ECO:0000313" key="1">
    <source>
        <dbReference type="EMBL" id="SFQ49675.1"/>
    </source>
</evidence>
<accession>A0A1I5Z034</accession>
<dbReference type="AlphaFoldDB" id="A0A1I5Z034"/>
<dbReference type="RefSeq" id="WP_092673617.1">
    <property type="nucleotide sequence ID" value="NZ_FOXS01000003.1"/>
</dbReference>
<gene>
    <name evidence="1" type="ORF">SAMN04515668_2570</name>
</gene>
<sequence length="161" mass="18681">MPALKDDLLKLAKQLQLPPEEFDAVGIHAWPAVFQKIEAAFVIKTSSNTHFNRWRESLKGPRYSILFEHGQAYECLHRLIDAQEQVWFVACDIDRDPSKSWLFQGKIQAIQSVLREHHSFEYYPVSKKYEWLVCETDHSLLVGLKSMIPKMEALLPVVKSN</sequence>
<dbReference type="Pfam" id="PF20541">
    <property type="entry name" value="DUF6756"/>
    <property type="match status" value="1"/>
</dbReference>
<keyword evidence="2" id="KW-1185">Reference proteome</keyword>
<evidence type="ECO:0000313" key="2">
    <source>
        <dbReference type="Proteomes" id="UP000199029"/>
    </source>
</evidence>
<proteinExistence type="predicted"/>
<organism evidence="1 2">
    <name type="scientific">Hymenobacter arizonensis</name>
    <name type="common">Siccationidurans arizonensis</name>
    <dbReference type="NCBI Taxonomy" id="1227077"/>
    <lineage>
        <taxon>Bacteria</taxon>
        <taxon>Pseudomonadati</taxon>
        <taxon>Bacteroidota</taxon>
        <taxon>Cytophagia</taxon>
        <taxon>Cytophagales</taxon>
        <taxon>Hymenobacteraceae</taxon>
        <taxon>Hymenobacter</taxon>
    </lineage>
</organism>
<dbReference type="EMBL" id="FOXS01000003">
    <property type="protein sequence ID" value="SFQ49675.1"/>
    <property type="molecule type" value="Genomic_DNA"/>
</dbReference>
<name>A0A1I5Z034_HYMAR</name>
<dbReference type="OrthoDB" id="9181133at2"/>
<dbReference type="Proteomes" id="UP000199029">
    <property type="component" value="Unassembled WGS sequence"/>
</dbReference>
<protein>
    <submittedName>
        <fullName evidence="1">Uncharacterized protein</fullName>
    </submittedName>
</protein>
<reference evidence="2" key="1">
    <citation type="submission" date="2016-10" db="EMBL/GenBank/DDBJ databases">
        <authorList>
            <person name="Varghese N."/>
            <person name="Submissions S."/>
        </authorList>
    </citation>
    <scope>NUCLEOTIDE SEQUENCE [LARGE SCALE GENOMIC DNA]</scope>
    <source>
        <strain evidence="2">OR362-8,ATCC BAA-1266,JCM 13504</strain>
    </source>
</reference>
<dbReference type="InterPro" id="IPR046644">
    <property type="entry name" value="DUF6756"/>
</dbReference>